<comment type="caution">
    <text evidence="1">The sequence shown here is derived from an EMBL/GenBank/DDBJ whole genome shotgun (WGS) entry which is preliminary data.</text>
</comment>
<reference evidence="1 2" key="1">
    <citation type="submission" date="2019-07" db="EMBL/GenBank/DDBJ databases">
        <title>Whole genome shotgun sequence of Acetobacter oeni NBRC 105207.</title>
        <authorList>
            <person name="Hosoyama A."/>
            <person name="Uohara A."/>
            <person name="Ohji S."/>
            <person name="Ichikawa N."/>
        </authorList>
    </citation>
    <scope>NUCLEOTIDE SEQUENCE [LARGE SCALE GENOMIC DNA]</scope>
    <source>
        <strain evidence="1 2">NBRC 105207</strain>
    </source>
</reference>
<protein>
    <submittedName>
        <fullName evidence="1">Uncharacterized protein</fullName>
    </submittedName>
</protein>
<evidence type="ECO:0000313" key="1">
    <source>
        <dbReference type="EMBL" id="GEN62729.1"/>
    </source>
</evidence>
<name>A0A511XIF8_9PROT</name>
<keyword evidence="2" id="KW-1185">Reference proteome</keyword>
<dbReference type="EMBL" id="BJYG01000008">
    <property type="protein sequence ID" value="GEN62729.1"/>
    <property type="molecule type" value="Genomic_DNA"/>
</dbReference>
<evidence type="ECO:0000313" key="2">
    <source>
        <dbReference type="Proteomes" id="UP000321746"/>
    </source>
</evidence>
<gene>
    <name evidence="1" type="ORF">AOE01nite_09530</name>
</gene>
<accession>A0A511XIF8</accession>
<dbReference type="AlphaFoldDB" id="A0A511XIF8"/>
<organism evidence="1 2">
    <name type="scientific">Acetobacter oeni</name>
    <dbReference type="NCBI Taxonomy" id="304077"/>
    <lineage>
        <taxon>Bacteria</taxon>
        <taxon>Pseudomonadati</taxon>
        <taxon>Pseudomonadota</taxon>
        <taxon>Alphaproteobacteria</taxon>
        <taxon>Acetobacterales</taxon>
        <taxon>Acetobacteraceae</taxon>
        <taxon>Acetobacter</taxon>
    </lineage>
</organism>
<sequence>MHPPGRTSAMLRRGSRRLRATLRPAGVIAVLCAVSACQTSSEVSLRTTPHTLIYTYLMAHGMARGTVMSGDMTPQKLSGLLIADRAALLAVMKETAYPSGSNLAAASQAVQQLLAMTQPSDYGAPRPPPSDP</sequence>
<dbReference type="Proteomes" id="UP000321746">
    <property type="component" value="Unassembled WGS sequence"/>
</dbReference>
<dbReference type="RefSeq" id="WP_206752467.1">
    <property type="nucleotide sequence ID" value="NZ_WOTA01000005.1"/>
</dbReference>
<proteinExistence type="predicted"/>